<keyword evidence="1" id="KW-1133">Transmembrane helix</keyword>
<reference evidence="2 3" key="1">
    <citation type="journal article" date="2014" name="ISME J.">
        <title>Ecophysiology of Thioploca ingrica as revealed by the complete genome sequence supplemented with proteomic evidence.</title>
        <authorList>
            <person name="Kojima H."/>
            <person name="Ogura Y."/>
            <person name="Yamamoto N."/>
            <person name="Togashi T."/>
            <person name="Mori H."/>
            <person name="Watanabe T."/>
            <person name="Nemoto F."/>
            <person name="Kurokawa K."/>
            <person name="Hayashi T."/>
            <person name="Fukui M."/>
        </authorList>
    </citation>
    <scope>NUCLEOTIDE SEQUENCE [LARGE SCALE GENOMIC DNA]</scope>
</reference>
<evidence type="ECO:0000256" key="1">
    <source>
        <dbReference type="SAM" id="Phobius"/>
    </source>
</evidence>
<keyword evidence="3" id="KW-1185">Reference proteome</keyword>
<dbReference type="Proteomes" id="UP000031623">
    <property type="component" value="Chromosome"/>
</dbReference>
<dbReference type="KEGG" id="tig:THII_1733"/>
<dbReference type="GO" id="GO:0015627">
    <property type="term" value="C:type II protein secretion system complex"/>
    <property type="evidence" value="ECO:0007669"/>
    <property type="project" value="TreeGrafter"/>
</dbReference>
<dbReference type="OrthoDB" id="7510573at2"/>
<gene>
    <name evidence="2" type="ORF">THII_1733</name>
</gene>
<dbReference type="SUPFAM" id="SSF47781">
    <property type="entry name" value="RuvA domain 2-like"/>
    <property type="match status" value="1"/>
</dbReference>
<organism evidence="2 3">
    <name type="scientific">Thioploca ingrica</name>
    <dbReference type="NCBI Taxonomy" id="40754"/>
    <lineage>
        <taxon>Bacteria</taxon>
        <taxon>Pseudomonadati</taxon>
        <taxon>Pseudomonadota</taxon>
        <taxon>Gammaproteobacteria</taxon>
        <taxon>Thiotrichales</taxon>
        <taxon>Thiotrichaceae</taxon>
        <taxon>Thioploca</taxon>
    </lineage>
</organism>
<dbReference type="Gene3D" id="1.10.150.280">
    <property type="entry name" value="AF1531-like domain"/>
    <property type="match status" value="1"/>
</dbReference>
<dbReference type="HOGENOM" id="CLU_1626311_0_0_6"/>
<dbReference type="NCBIfam" id="TIGR00426">
    <property type="entry name" value="competence protein ComEA helix-hairpin-helix repeat region"/>
    <property type="match status" value="1"/>
</dbReference>
<dbReference type="STRING" id="40754.THII_1733"/>
<dbReference type="InterPro" id="IPR051675">
    <property type="entry name" value="Endo/Exo/Phosphatase_dom_1"/>
</dbReference>
<dbReference type="EMBL" id="AP014633">
    <property type="protein sequence ID" value="BAP56030.1"/>
    <property type="molecule type" value="Genomic_DNA"/>
</dbReference>
<protein>
    <submittedName>
        <fullName evidence="2">Uncharacterized protein</fullName>
    </submittedName>
</protein>
<name>A0A090ALM1_9GAMM</name>
<feature type="transmembrane region" description="Helical" evidence="1">
    <location>
        <begin position="9"/>
        <end position="29"/>
    </location>
</feature>
<dbReference type="Pfam" id="PF12836">
    <property type="entry name" value="HHH_3"/>
    <property type="match status" value="1"/>
</dbReference>
<dbReference type="AlphaFoldDB" id="A0A090ALM1"/>
<accession>A0A090ALM1</accession>
<keyword evidence="1" id="KW-0472">Membrane</keyword>
<dbReference type="PANTHER" id="PTHR21180">
    <property type="entry name" value="ENDONUCLEASE/EXONUCLEASE/PHOSPHATASE FAMILY DOMAIN-CONTAINING PROTEIN 1"/>
    <property type="match status" value="1"/>
</dbReference>
<dbReference type="PANTHER" id="PTHR21180:SF32">
    <property type="entry name" value="ENDONUCLEASE_EXONUCLEASE_PHOSPHATASE FAMILY DOMAIN-CONTAINING PROTEIN 1"/>
    <property type="match status" value="1"/>
</dbReference>
<evidence type="ECO:0000313" key="2">
    <source>
        <dbReference type="EMBL" id="BAP56030.1"/>
    </source>
</evidence>
<dbReference type="GO" id="GO:0015628">
    <property type="term" value="P:protein secretion by the type II secretion system"/>
    <property type="evidence" value="ECO:0007669"/>
    <property type="project" value="TreeGrafter"/>
</dbReference>
<evidence type="ECO:0000313" key="3">
    <source>
        <dbReference type="Proteomes" id="UP000031623"/>
    </source>
</evidence>
<sequence length="163" mass="18300">MKSVEKPQFIFFLAAFIINLFIYQCGLAIDINTATAEELARELAYVGPVKAQRIVEYRKKIGGFVSPEQLLEVYGIGPKILERNREKIVIANNTAQLALLNEAYHTPIDLSPPLAKSPRLVTPSLLWDTVIIIPLFGLCVFIFIKAWLISLKKDKVTANTLEN</sequence>
<dbReference type="InterPro" id="IPR004509">
    <property type="entry name" value="Competence_ComEA_HhH"/>
</dbReference>
<feature type="transmembrane region" description="Helical" evidence="1">
    <location>
        <begin position="125"/>
        <end position="148"/>
    </location>
</feature>
<proteinExistence type="predicted"/>
<keyword evidence="1" id="KW-0812">Transmembrane</keyword>
<dbReference type="InterPro" id="IPR010994">
    <property type="entry name" value="RuvA_2-like"/>
</dbReference>